<keyword evidence="3" id="KW-1185">Reference proteome</keyword>
<accession>A0A0D7AC56</accession>
<proteinExistence type="predicted"/>
<dbReference type="OrthoDB" id="3019802at2759"/>
<evidence type="ECO:0000313" key="2">
    <source>
        <dbReference type="EMBL" id="KIY48577.1"/>
    </source>
</evidence>
<dbReference type="EMBL" id="KN881832">
    <property type="protein sequence ID" value="KIY48577.1"/>
    <property type="molecule type" value="Genomic_DNA"/>
</dbReference>
<evidence type="ECO:0000313" key="3">
    <source>
        <dbReference type="Proteomes" id="UP000054144"/>
    </source>
</evidence>
<name>A0A0D7AC56_9AGAR</name>
<organism evidence="2 3">
    <name type="scientific">Fistulina hepatica ATCC 64428</name>
    <dbReference type="NCBI Taxonomy" id="1128425"/>
    <lineage>
        <taxon>Eukaryota</taxon>
        <taxon>Fungi</taxon>
        <taxon>Dikarya</taxon>
        <taxon>Basidiomycota</taxon>
        <taxon>Agaricomycotina</taxon>
        <taxon>Agaricomycetes</taxon>
        <taxon>Agaricomycetidae</taxon>
        <taxon>Agaricales</taxon>
        <taxon>Fistulinaceae</taxon>
        <taxon>Fistulina</taxon>
    </lineage>
</organism>
<protein>
    <submittedName>
        <fullName evidence="2">Uncharacterized protein</fullName>
    </submittedName>
</protein>
<dbReference type="AlphaFoldDB" id="A0A0D7AC56"/>
<dbReference type="Proteomes" id="UP000054144">
    <property type="component" value="Unassembled WGS sequence"/>
</dbReference>
<keyword evidence="1" id="KW-0732">Signal</keyword>
<reference evidence="2 3" key="1">
    <citation type="journal article" date="2015" name="Fungal Genet. Biol.">
        <title>Evolution of novel wood decay mechanisms in Agaricales revealed by the genome sequences of Fistulina hepatica and Cylindrobasidium torrendii.</title>
        <authorList>
            <person name="Floudas D."/>
            <person name="Held B.W."/>
            <person name="Riley R."/>
            <person name="Nagy L.G."/>
            <person name="Koehler G."/>
            <person name="Ransdell A.S."/>
            <person name="Younus H."/>
            <person name="Chow J."/>
            <person name="Chiniquy J."/>
            <person name="Lipzen A."/>
            <person name="Tritt A."/>
            <person name="Sun H."/>
            <person name="Haridas S."/>
            <person name="LaButti K."/>
            <person name="Ohm R.A."/>
            <person name="Kues U."/>
            <person name="Blanchette R.A."/>
            <person name="Grigoriev I.V."/>
            <person name="Minto R.E."/>
            <person name="Hibbett D.S."/>
        </authorList>
    </citation>
    <scope>NUCLEOTIDE SEQUENCE [LARGE SCALE GENOMIC DNA]</scope>
    <source>
        <strain evidence="2 3">ATCC 64428</strain>
    </source>
</reference>
<evidence type="ECO:0000256" key="1">
    <source>
        <dbReference type="SAM" id="SignalP"/>
    </source>
</evidence>
<gene>
    <name evidence="2" type="ORF">FISHEDRAFT_73546</name>
</gene>
<feature type="chain" id="PRO_5002316371" evidence="1">
    <location>
        <begin position="27"/>
        <end position="244"/>
    </location>
</feature>
<feature type="signal peptide" evidence="1">
    <location>
        <begin position="1"/>
        <end position="26"/>
    </location>
</feature>
<sequence>MAHTKSSFLFLFVLLLVKCMVVQVDGLSIPGSQAGSLYPRGNWKAGDFKSSDYRETALSSNTHTYMTASDGKSVERHKLDSKNKPLSDAEHVIEPGAHIASAFNEHGIASNSPMAKEMKKVLNSKENLAMLQKKPNIMKGVLAGGKNPSPSNAGHASAANDYMEHADIQEKAQHTLKQLQDIANKHGEKGLADNITKKVQTVFPNCKRGFEEVWENGILVRRAAAACAYTPPKKTGHKKREVHG</sequence>